<sequence length="281" mass="29984">MTTIAPALRAGVGRGVIELRQAFTGMELVGQLLWPVATLVAVYFLRDVDIGGTGATLGTMILPGALGMFVALGMLLVVQQLAADREDGTLLRAKATPNGIRAYLVGKLVQISATILAYLAIVLIPGAFLVEGLEIADPNSWITFTWVLVLGLVATQAIGVLLGSVIATPRGAGYLSIPILGLIAISGIFAPITGLPEWLQWIAQVFPIYWLGLGMRAAFLPDDAVVVEIGESWRQFETAAVLGAWAIVGLVLAPMVLRRMTRRESGSRVAERREQAMRRVG</sequence>
<dbReference type="InterPro" id="IPR051328">
    <property type="entry name" value="T7SS_ABC-Transporter"/>
</dbReference>
<dbReference type="GO" id="GO:0046677">
    <property type="term" value="P:response to antibiotic"/>
    <property type="evidence" value="ECO:0007669"/>
    <property type="project" value="UniProtKB-KW"/>
</dbReference>
<feature type="transmembrane region" description="Helical" evidence="6">
    <location>
        <begin position="28"/>
        <end position="45"/>
    </location>
</feature>
<dbReference type="AlphaFoldDB" id="A0A1N6HU49"/>
<name>A0A1N6HU49_9MICO</name>
<proteinExistence type="predicted"/>
<keyword evidence="5" id="KW-0046">Antibiotic resistance</keyword>
<dbReference type="GO" id="GO:0043190">
    <property type="term" value="C:ATP-binding cassette (ABC) transporter complex"/>
    <property type="evidence" value="ECO:0007669"/>
    <property type="project" value="InterPro"/>
</dbReference>
<evidence type="ECO:0000313" key="9">
    <source>
        <dbReference type="Proteomes" id="UP000184699"/>
    </source>
</evidence>
<dbReference type="Pfam" id="PF12698">
    <property type="entry name" value="ABC2_membrane_3"/>
    <property type="match status" value="1"/>
</dbReference>
<dbReference type="Proteomes" id="UP000184699">
    <property type="component" value="Unassembled WGS sequence"/>
</dbReference>
<evidence type="ECO:0000256" key="2">
    <source>
        <dbReference type="ARBA" id="ARBA00022692"/>
    </source>
</evidence>
<evidence type="ECO:0000256" key="3">
    <source>
        <dbReference type="ARBA" id="ARBA00022989"/>
    </source>
</evidence>
<dbReference type="EMBL" id="FSRJ01000004">
    <property type="protein sequence ID" value="SIO23240.1"/>
    <property type="molecule type" value="Genomic_DNA"/>
</dbReference>
<dbReference type="InterPro" id="IPR047817">
    <property type="entry name" value="ABC2_TM_bact-type"/>
</dbReference>
<accession>A0A1N6HU49</accession>
<dbReference type="PANTHER" id="PTHR43077:SF11">
    <property type="entry name" value="TRANSPORT PERMEASE YVFS-RELATED"/>
    <property type="match status" value="1"/>
</dbReference>
<feature type="domain" description="ABC transmembrane type-2" evidence="7">
    <location>
        <begin position="26"/>
        <end position="260"/>
    </location>
</feature>
<evidence type="ECO:0000256" key="6">
    <source>
        <dbReference type="SAM" id="Phobius"/>
    </source>
</evidence>
<feature type="transmembrane region" description="Helical" evidence="6">
    <location>
        <begin position="239"/>
        <end position="257"/>
    </location>
</feature>
<protein>
    <submittedName>
        <fullName evidence="8">ABC-2 type transport system permease protein</fullName>
    </submittedName>
</protein>
<evidence type="ECO:0000313" key="8">
    <source>
        <dbReference type="EMBL" id="SIO23240.1"/>
    </source>
</evidence>
<keyword evidence="3 6" id="KW-1133">Transmembrane helix</keyword>
<feature type="transmembrane region" description="Helical" evidence="6">
    <location>
        <begin position="141"/>
        <end position="166"/>
    </location>
</feature>
<dbReference type="PIRSF" id="PIRSF006648">
    <property type="entry name" value="DrrB"/>
    <property type="match status" value="1"/>
</dbReference>
<dbReference type="InterPro" id="IPR013525">
    <property type="entry name" value="ABC2_TM"/>
</dbReference>
<dbReference type="PROSITE" id="PS51012">
    <property type="entry name" value="ABC_TM2"/>
    <property type="match status" value="1"/>
</dbReference>
<evidence type="ECO:0000256" key="1">
    <source>
        <dbReference type="ARBA" id="ARBA00004141"/>
    </source>
</evidence>
<dbReference type="PANTHER" id="PTHR43077">
    <property type="entry name" value="TRANSPORT PERMEASE YVFS-RELATED"/>
    <property type="match status" value="1"/>
</dbReference>
<keyword evidence="9" id="KW-1185">Reference proteome</keyword>
<dbReference type="GO" id="GO:0140359">
    <property type="term" value="F:ABC-type transporter activity"/>
    <property type="evidence" value="ECO:0007669"/>
    <property type="project" value="InterPro"/>
</dbReference>
<feature type="transmembrane region" description="Helical" evidence="6">
    <location>
        <begin position="172"/>
        <end position="192"/>
    </location>
</feature>
<keyword evidence="4 6" id="KW-0472">Membrane</keyword>
<feature type="transmembrane region" description="Helical" evidence="6">
    <location>
        <begin position="102"/>
        <end position="129"/>
    </location>
</feature>
<evidence type="ECO:0000256" key="4">
    <source>
        <dbReference type="ARBA" id="ARBA00023136"/>
    </source>
</evidence>
<dbReference type="STRING" id="232089.SAMN05443544_3502"/>
<gene>
    <name evidence="8" type="ORF">SAMN05443544_3502</name>
</gene>
<feature type="transmembrane region" description="Helical" evidence="6">
    <location>
        <begin position="57"/>
        <end position="82"/>
    </location>
</feature>
<dbReference type="InterPro" id="IPR000412">
    <property type="entry name" value="ABC_2_transport"/>
</dbReference>
<evidence type="ECO:0000259" key="7">
    <source>
        <dbReference type="PROSITE" id="PS51012"/>
    </source>
</evidence>
<reference evidence="9" key="1">
    <citation type="submission" date="2016-11" db="EMBL/GenBank/DDBJ databases">
        <authorList>
            <person name="Varghese N."/>
            <person name="Submissions S."/>
        </authorList>
    </citation>
    <scope>NUCLEOTIDE SEQUENCE [LARGE SCALE GENOMIC DNA]</scope>
    <source>
        <strain evidence="9">DSM 8595</strain>
    </source>
</reference>
<organism evidence="8 9">
    <name type="scientific">Agromyces cerinus subsp. cerinus</name>
    <dbReference type="NCBI Taxonomy" id="232089"/>
    <lineage>
        <taxon>Bacteria</taxon>
        <taxon>Bacillati</taxon>
        <taxon>Actinomycetota</taxon>
        <taxon>Actinomycetes</taxon>
        <taxon>Micrococcales</taxon>
        <taxon>Microbacteriaceae</taxon>
        <taxon>Agromyces</taxon>
    </lineage>
</organism>
<evidence type="ECO:0000256" key="5">
    <source>
        <dbReference type="ARBA" id="ARBA00023251"/>
    </source>
</evidence>
<keyword evidence="2 6" id="KW-0812">Transmembrane</keyword>
<comment type="subcellular location">
    <subcellularLocation>
        <location evidence="1">Membrane</location>
        <topology evidence="1">Multi-pass membrane protein</topology>
    </subcellularLocation>
</comment>
<dbReference type="RefSeq" id="WP_074261563.1">
    <property type="nucleotide sequence ID" value="NZ_FSRJ01000004.1"/>
</dbReference>
<dbReference type="OrthoDB" id="9786643at2"/>